<sequence>MTSCFSQQITQVSENAKSINPQLAFPTWFFPPHHQPSVTEVPIPALRQLQIRAATSADLTSIAQIIAESFHSQQGFWGWAFPLLRLGIYEDLRNRLASISPHQVCLVAVDTSMGSTHQILGTVELGLRFSDSWANAHKSFPYLSNLAVNPQYRRHGVASRLLTSCEQVCQEWGFQDLYLHVLENNHQARQLYFKLGYRRVHKEVESLWNTFFLNPSRQIFLHKHLIKKTWVGG</sequence>
<dbReference type="Gene3D" id="3.40.630.30">
    <property type="match status" value="1"/>
</dbReference>
<dbReference type="InterPro" id="IPR016181">
    <property type="entry name" value="Acyl_CoA_acyltransferase"/>
</dbReference>
<comment type="caution">
    <text evidence="2">The sequence shown here is derived from an EMBL/GenBank/DDBJ whole genome shotgun (WGS) entry which is preliminary data.</text>
</comment>
<dbReference type="SUPFAM" id="SSF55729">
    <property type="entry name" value="Acyl-CoA N-acyltransferases (Nat)"/>
    <property type="match status" value="1"/>
</dbReference>
<evidence type="ECO:0000259" key="1">
    <source>
        <dbReference type="PROSITE" id="PS51186"/>
    </source>
</evidence>
<accession>A0ABR8FL43</accession>
<dbReference type="Pfam" id="PF00583">
    <property type="entry name" value="Acetyltransf_1"/>
    <property type="match status" value="1"/>
</dbReference>
<name>A0ABR8FL43_9NOST</name>
<dbReference type="PROSITE" id="PS51186">
    <property type="entry name" value="GNAT"/>
    <property type="match status" value="1"/>
</dbReference>
<protein>
    <submittedName>
        <fullName evidence="2">GNAT family N-acetyltransferase</fullName>
    </submittedName>
</protein>
<dbReference type="CDD" id="cd04301">
    <property type="entry name" value="NAT_SF"/>
    <property type="match status" value="1"/>
</dbReference>
<dbReference type="PANTHER" id="PTHR47443:SF3">
    <property type="entry name" value="GCN5-RELATED N-ACETYLTRANSFERASE 4, CHLOROPLASTIC"/>
    <property type="match status" value="1"/>
</dbReference>
<proteinExistence type="predicted"/>
<gene>
    <name evidence="2" type="ORF">H6G59_16830</name>
</gene>
<organism evidence="2 3">
    <name type="scientific">Anabaena lutea FACHB-196</name>
    <dbReference type="NCBI Taxonomy" id="2692881"/>
    <lineage>
        <taxon>Bacteria</taxon>
        <taxon>Bacillati</taxon>
        <taxon>Cyanobacteriota</taxon>
        <taxon>Cyanophyceae</taxon>
        <taxon>Nostocales</taxon>
        <taxon>Nostocaceae</taxon>
        <taxon>Anabaena</taxon>
    </lineage>
</organism>
<feature type="domain" description="N-acetyltransferase" evidence="1">
    <location>
        <begin position="49"/>
        <end position="214"/>
    </location>
</feature>
<dbReference type="Proteomes" id="UP000640531">
    <property type="component" value="Unassembled WGS sequence"/>
</dbReference>
<dbReference type="PANTHER" id="PTHR47443">
    <property type="entry name" value="ACYL-COA N-ACYLTRANSFERASES (NAT) SUPERFAMILY PROTEIN"/>
    <property type="match status" value="1"/>
</dbReference>
<dbReference type="EMBL" id="JACJST010000015">
    <property type="protein sequence ID" value="MBD2569530.1"/>
    <property type="molecule type" value="Genomic_DNA"/>
</dbReference>
<keyword evidence="3" id="KW-1185">Reference proteome</keyword>
<evidence type="ECO:0000313" key="2">
    <source>
        <dbReference type="EMBL" id="MBD2569530.1"/>
    </source>
</evidence>
<reference evidence="2 3" key="1">
    <citation type="journal article" date="2020" name="ISME J.">
        <title>Comparative genomics reveals insights into cyanobacterial evolution and habitat adaptation.</title>
        <authorList>
            <person name="Chen M.Y."/>
            <person name="Teng W.K."/>
            <person name="Zhao L."/>
            <person name="Hu C.X."/>
            <person name="Zhou Y.K."/>
            <person name="Han B.P."/>
            <person name="Song L.R."/>
            <person name="Shu W.S."/>
        </authorList>
    </citation>
    <scope>NUCLEOTIDE SEQUENCE [LARGE SCALE GENOMIC DNA]</scope>
    <source>
        <strain evidence="2 3">FACHB-196</strain>
    </source>
</reference>
<dbReference type="RefSeq" id="WP_190716408.1">
    <property type="nucleotide sequence ID" value="NZ_JACJST010000015.1"/>
</dbReference>
<dbReference type="InterPro" id="IPR000182">
    <property type="entry name" value="GNAT_dom"/>
</dbReference>
<evidence type="ECO:0000313" key="3">
    <source>
        <dbReference type="Proteomes" id="UP000640531"/>
    </source>
</evidence>